<dbReference type="EMBL" id="FMZO01000004">
    <property type="protein sequence ID" value="SDC84712.1"/>
    <property type="molecule type" value="Genomic_DNA"/>
</dbReference>
<dbReference type="OrthoDB" id="675429at2"/>
<dbReference type="Proteomes" id="UP000198757">
    <property type="component" value="Unassembled WGS sequence"/>
</dbReference>
<evidence type="ECO:0000313" key="2">
    <source>
        <dbReference type="Proteomes" id="UP000198757"/>
    </source>
</evidence>
<accession>A0A1G6PWY7</accession>
<dbReference type="STRING" id="1285928.SAMN04487894_104196"/>
<sequence length="80" mass="9509">MNDYSRDIIFLLKENECTPEYIDQEVQFVHKVIACVDTDENFCIAHELVSRSRITSKKRKILRAINRPQLKAFHFLINKN</sequence>
<proteinExistence type="predicted"/>
<reference evidence="2" key="1">
    <citation type="submission" date="2016-10" db="EMBL/GenBank/DDBJ databases">
        <authorList>
            <person name="Varghese N."/>
            <person name="Submissions S."/>
        </authorList>
    </citation>
    <scope>NUCLEOTIDE SEQUENCE [LARGE SCALE GENOMIC DNA]</scope>
    <source>
        <strain evidence="2">DSM 25811 / CCM 8410 / LMG 26954 / E90</strain>
    </source>
</reference>
<protein>
    <submittedName>
        <fullName evidence="1">Uncharacterized protein</fullName>
    </submittedName>
</protein>
<organism evidence="1 2">
    <name type="scientific">Niabella drilacis (strain DSM 25811 / CCM 8410 / CCUG 62505 / LMG 26954 / E90)</name>
    <dbReference type="NCBI Taxonomy" id="1285928"/>
    <lineage>
        <taxon>Bacteria</taxon>
        <taxon>Pseudomonadati</taxon>
        <taxon>Bacteroidota</taxon>
        <taxon>Chitinophagia</taxon>
        <taxon>Chitinophagales</taxon>
        <taxon>Chitinophagaceae</taxon>
        <taxon>Niabella</taxon>
    </lineage>
</organism>
<dbReference type="AlphaFoldDB" id="A0A1G6PWY7"/>
<gene>
    <name evidence="1" type="ORF">SAMN04487894_104196</name>
</gene>
<name>A0A1G6PWY7_NIADE</name>
<evidence type="ECO:0000313" key="1">
    <source>
        <dbReference type="EMBL" id="SDC84712.1"/>
    </source>
</evidence>
<keyword evidence="2" id="KW-1185">Reference proteome</keyword>